<evidence type="ECO:0000313" key="2">
    <source>
        <dbReference type="EMBL" id="MCL6272124.1"/>
    </source>
</evidence>
<dbReference type="EMBL" id="JAMFLX010000047">
    <property type="protein sequence ID" value="MCL6272124.1"/>
    <property type="molecule type" value="Genomic_DNA"/>
</dbReference>
<accession>A0ABT0PL64</accession>
<sequence>MKDKYDSRPDYCRRIIKSRRELATSSLVADRYACGQQIYRSRNSIVYQGWDTVSGNAVVLKKLPDGASPQRVAEFCREGTILKLQTHPGLIHGEGYFFSHEQHWLVMEPARGELLLDLLASGETCKWPIKFKIKILKNIACAIKALHKLRWEHGDIKPDNLFINTKDANVTILDYSSSAVIGSPRATQSYSPEWRPSWLLNGRIDTRADAYGLALLAISLWFPHKRVSEMKTISWIAYRFVKIVSKM</sequence>
<dbReference type="InterPro" id="IPR053215">
    <property type="entry name" value="TKL_Ser/Thr_kinase"/>
</dbReference>
<dbReference type="Pfam" id="PF00069">
    <property type="entry name" value="Pkinase"/>
    <property type="match status" value="1"/>
</dbReference>
<dbReference type="PROSITE" id="PS50011">
    <property type="entry name" value="PROTEIN_KINASE_DOM"/>
    <property type="match status" value="1"/>
</dbReference>
<dbReference type="Proteomes" id="UP001203338">
    <property type="component" value="Unassembled WGS sequence"/>
</dbReference>
<gene>
    <name evidence="2" type="ORF">M3P05_19575</name>
</gene>
<dbReference type="SUPFAM" id="SSF56112">
    <property type="entry name" value="Protein kinase-like (PK-like)"/>
    <property type="match status" value="1"/>
</dbReference>
<protein>
    <submittedName>
        <fullName evidence="2">Protein kinase</fullName>
    </submittedName>
</protein>
<keyword evidence="2" id="KW-0808">Transferase</keyword>
<proteinExistence type="predicted"/>
<dbReference type="RefSeq" id="WP_249701808.1">
    <property type="nucleotide sequence ID" value="NZ_JAMFLX010000047.1"/>
</dbReference>
<dbReference type="SMART" id="SM00220">
    <property type="entry name" value="S_TKc"/>
    <property type="match status" value="1"/>
</dbReference>
<organism evidence="2 3">
    <name type="scientific">Parendozoicomonas callyspongiae</name>
    <dbReference type="NCBI Taxonomy" id="2942213"/>
    <lineage>
        <taxon>Bacteria</taxon>
        <taxon>Pseudomonadati</taxon>
        <taxon>Pseudomonadota</taxon>
        <taxon>Gammaproteobacteria</taxon>
        <taxon>Oceanospirillales</taxon>
        <taxon>Endozoicomonadaceae</taxon>
        <taxon>Parendozoicomonas</taxon>
    </lineage>
</organism>
<dbReference type="Gene3D" id="1.10.510.10">
    <property type="entry name" value="Transferase(Phosphotransferase) domain 1"/>
    <property type="match status" value="1"/>
</dbReference>
<feature type="domain" description="Protein kinase" evidence="1">
    <location>
        <begin position="32"/>
        <end position="247"/>
    </location>
</feature>
<comment type="caution">
    <text evidence="2">The sequence shown here is derived from an EMBL/GenBank/DDBJ whole genome shotgun (WGS) entry which is preliminary data.</text>
</comment>
<dbReference type="GO" id="GO:0016301">
    <property type="term" value="F:kinase activity"/>
    <property type="evidence" value="ECO:0007669"/>
    <property type="project" value="UniProtKB-KW"/>
</dbReference>
<keyword evidence="3" id="KW-1185">Reference proteome</keyword>
<evidence type="ECO:0000259" key="1">
    <source>
        <dbReference type="PROSITE" id="PS50011"/>
    </source>
</evidence>
<dbReference type="PANTHER" id="PTHR45756">
    <property type="entry name" value="PALMITOYLTRANSFERASE"/>
    <property type="match status" value="1"/>
</dbReference>
<dbReference type="PANTHER" id="PTHR45756:SF1">
    <property type="entry name" value="PROTEIN KINASE DOMAIN CONTAINING PROTEIN"/>
    <property type="match status" value="1"/>
</dbReference>
<evidence type="ECO:0000313" key="3">
    <source>
        <dbReference type="Proteomes" id="UP001203338"/>
    </source>
</evidence>
<dbReference type="InterPro" id="IPR011009">
    <property type="entry name" value="Kinase-like_dom_sf"/>
</dbReference>
<name>A0ABT0PL64_9GAMM</name>
<reference evidence="2 3" key="1">
    <citation type="submission" date="2022-05" db="EMBL/GenBank/DDBJ databases">
        <authorList>
            <person name="Park J.-S."/>
        </authorList>
    </citation>
    <scope>NUCLEOTIDE SEQUENCE [LARGE SCALE GENOMIC DNA]</scope>
    <source>
        <strain evidence="2 3">2012CJ34-2</strain>
    </source>
</reference>
<dbReference type="InterPro" id="IPR000719">
    <property type="entry name" value="Prot_kinase_dom"/>
</dbReference>
<keyword evidence="2" id="KW-0418">Kinase</keyword>